<reference evidence="2 3" key="1">
    <citation type="journal article" date="2016" name="Mol. Biol. Evol.">
        <title>Comparative Genomics of Early-Diverging Mushroom-Forming Fungi Provides Insights into the Origins of Lignocellulose Decay Capabilities.</title>
        <authorList>
            <person name="Nagy L.G."/>
            <person name="Riley R."/>
            <person name="Tritt A."/>
            <person name="Adam C."/>
            <person name="Daum C."/>
            <person name="Floudas D."/>
            <person name="Sun H."/>
            <person name="Yadav J.S."/>
            <person name="Pangilinan J."/>
            <person name="Larsson K.H."/>
            <person name="Matsuura K."/>
            <person name="Barry K."/>
            <person name="Labutti K."/>
            <person name="Kuo R."/>
            <person name="Ohm R.A."/>
            <person name="Bhattacharya S.S."/>
            <person name="Shirouzu T."/>
            <person name="Yoshinaga Y."/>
            <person name="Martin F.M."/>
            <person name="Grigoriev I.V."/>
            <person name="Hibbett D.S."/>
        </authorList>
    </citation>
    <scope>NUCLEOTIDE SEQUENCE [LARGE SCALE GENOMIC DNA]</scope>
    <source>
        <strain evidence="2 3">CBS 109695</strain>
    </source>
</reference>
<keyword evidence="1" id="KW-0472">Membrane</keyword>
<dbReference type="EMBL" id="KV417553">
    <property type="protein sequence ID" value="KZP20726.1"/>
    <property type="molecule type" value="Genomic_DNA"/>
</dbReference>
<feature type="transmembrane region" description="Helical" evidence="1">
    <location>
        <begin position="51"/>
        <end position="71"/>
    </location>
</feature>
<organism evidence="2 3">
    <name type="scientific">Athelia psychrophila</name>
    <dbReference type="NCBI Taxonomy" id="1759441"/>
    <lineage>
        <taxon>Eukaryota</taxon>
        <taxon>Fungi</taxon>
        <taxon>Dikarya</taxon>
        <taxon>Basidiomycota</taxon>
        <taxon>Agaricomycotina</taxon>
        <taxon>Agaricomycetes</taxon>
        <taxon>Agaricomycetidae</taxon>
        <taxon>Atheliales</taxon>
        <taxon>Atheliaceae</taxon>
        <taxon>Athelia</taxon>
    </lineage>
</organism>
<sequence>MNIPLCRHNRKNVDVGRRRRISSCLLLPTHVLLEPDTLPAFITLIPLSLSFARYIALVVVLSSLLSVHSLPTFNWTFTYHRSVDLVVNVKMYSVP</sequence>
<name>A0A166JCL5_9AGAM</name>
<dbReference type="AlphaFoldDB" id="A0A166JCL5"/>
<evidence type="ECO:0000256" key="1">
    <source>
        <dbReference type="SAM" id="Phobius"/>
    </source>
</evidence>
<keyword evidence="1" id="KW-0812">Transmembrane</keyword>
<evidence type="ECO:0000313" key="3">
    <source>
        <dbReference type="Proteomes" id="UP000076532"/>
    </source>
</evidence>
<proteinExistence type="predicted"/>
<keyword evidence="3" id="KW-1185">Reference proteome</keyword>
<keyword evidence="1" id="KW-1133">Transmembrane helix</keyword>
<protein>
    <submittedName>
        <fullName evidence="2">Uncharacterized protein</fullName>
    </submittedName>
</protein>
<dbReference type="Proteomes" id="UP000076532">
    <property type="component" value="Unassembled WGS sequence"/>
</dbReference>
<gene>
    <name evidence="2" type="ORF">FIBSPDRAFT_534285</name>
</gene>
<evidence type="ECO:0000313" key="2">
    <source>
        <dbReference type="EMBL" id="KZP20726.1"/>
    </source>
</evidence>
<accession>A0A166JCL5</accession>